<keyword evidence="3 5" id="KW-1133">Transmembrane helix</keyword>
<reference evidence="8 9" key="2">
    <citation type="submission" date="2018-08" db="EMBL/GenBank/DDBJ databases">
        <title>The draft genome of Acinetobacter sichuanensis strain WCHAc060041.</title>
        <authorList>
            <person name="Qin J."/>
            <person name="Feng Y."/>
            <person name="Zong Z."/>
        </authorList>
    </citation>
    <scope>NUCLEOTIDE SEQUENCE [LARGE SCALE GENOMIC DNA]</scope>
    <source>
        <strain evidence="8 9">WCHAc060041</strain>
    </source>
</reference>
<feature type="transmembrane region" description="Helical" evidence="5">
    <location>
        <begin position="378"/>
        <end position="401"/>
    </location>
</feature>
<feature type="transmembrane region" description="Helical" evidence="5">
    <location>
        <begin position="344"/>
        <end position="366"/>
    </location>
</feature>
<dbReference type="PROSITE" id="PS50850">
    <property type="entry name" value="MFS"/>
    <property type="match status" value="1"/>
</dbReference>
<reference evidence="7" key="4">
    <citation type="submission" date="2024-09" db="EMBL/GenBank/DDBJ databases">
        <authorList>
            <person name="Sun Q."/>
            <person name="Mori K."/>
        </authorList>
    </citation>
    <scope>NUCLEOTIDE SEQUENCE</scope>
    <source>
        <strain evidence="7">KCTC 62575</strain>
    </source>
</reference>
<evidence type="ECO:0000256" key="3">
    <source>
        <dbReference type="ARBA" id="ARBA00022989"/>
    </source>
</evidence>
<dbReference type="PROSITE" id="PS00217">
    <property type="entry name" value="SUGAR_TRANSPORT_2"/>
    <property type="match status" value="1"/>
</dbReference>
<organism evidence="8 9">
    <name type="scientific">Acinetobacter sichuanensis</name>
    <dbReference type="NCBI Taxonomy" id="2136183"/>
    <lineage>
        <taxon>Bacteria</taxon>
        <taxon>Pseudomonadati</taxon>
        <taxon>Pseudomonadota</taxon>
        <taxon>Gammaproteobacteria</taxon>
        <taxon>Moraxellales</taxon>
        <taxon>Moraxellaceae</taxon>
        <taxon>Acinetobacter</taxon>
    </lineage>
</organism>
<keyword evidence="10" id="KW-1185">Reference proteome</keyword>
<dbReference type="Pfam" id="PF07690">
    <property type="entry name" value="MFS_1"/>
    <property type="match status" value="1"/>
</dbReference>
<dbReference type="InterPro" id="IPR011701">
    <property type="entry name" value="MFS"/>
</dbReference>
<dbReference type="InterPro" id="IPR005829">
    <property type="entry name" value="Sugar_transporter_CS"/>
</dbReference>
<evidence type="ECO:0000313" key="8">
    <source>
        <dbReference type="EMBL" id="RFC82183.1"/>
    </source>
</evidence>
<feature type="transmembrane region" description="Helical" evidence="5">
    <location>
        <begin position="21"/>
        <end position="44"/>
    </location>
</feature>
<dbReference type="PANTHER" id="PTHR23508:SF10">
    <property type="entry name" value="CARBOXYLIC ACID TRANSPORTER PROTEIN HOMOLOG"/>
    <property type="match status" value="1"/>
</dbReference>
<dbReference type="CDD" id="cd17365">
    <property type="entry name" value="MFS_PcaK_like"/>
    <property type="match status" value="1"/>
</dbReference>
<dbReference type="PANTHER" id="PTHR23508">
    <property type="entry name" value="CARBOXYLIC ACID TRANSPORTER PROTEIN HOMOLOG"/>
    <property type="match status" value="1"/>
</dbReference>
<dbReference type="RefSeq" id="WP_107009655.1">
    <property type="nucleotide sequence ID" value="NZ_JBHRSF010000062.1"/>
</dbReference>
<gene>
    <name evidence="7" type="ORF">ACFODO_13465</name>
    <name evidence="8" type="ORF">C9E89_017680</name>
</gene>
<accession>A0A371YL23</accession>
<feature type="transmembrane region" description="Helical" evidence="5">
    <location>
        <begin position="407"/>
        <end position="428"/>
    </location>
</feature>
<dbReference type="Gene3D" id="1.20.1250.20">
    <property type="entry name" value="MFS general substrate transporter like domains"/>
    <property type="match status" value="1"/>
</dbReference>
<feature type="domain" description="Major facilitator superfamily (MFS) profile" evidence="6">
    <location>
        <begin position="22"/>
        <end position="433"/>
    </location>
</feature>
<dbReference type="InterPro" id="IPR020846">
    <property type="entry name" value="MFS_dom"/>
</dbReference>
<feature type="transmembrane region" description="Helical" evidence="5">
    <location>
        <begin position="146"/>
        <end position="170"/>
    </location>
</feature>
<dbReference type="GO" id="GO:0046943">
    <property type="term" value="F:carboxylic acid transmembrane transporter activity"/>
    <property type="evidence" value="ECO:0007669"/>
    <property type="project" value="TreeGrafter"/>
</dbReference>
<evidence type="ECO:0000313" key="10">
    <source>
        <dbReference type="Proteomes" id="UP001595455"/>
    </source>
</evidence>
<feature type="transmembrane region" description="Helical" evidence="5">
    <location>
        <begin position="319"/>
        <end position="338"/>
    </location>
</feature>
<dbReference type="EMBL" id="PYIX02000040">
    <property type="protein sequence ID" value="RFC82183.1"/>
    <property type="molecule type" value="Genomic_DNA"/>
</dbReference>
<comment type="subcellular location">
    <subcellularLocation>
        <location evidence="1">Membrane</location>
        <topology evidence="1">Multi-pass membrane protein</topology>
    </subcellularLocation>
</comment>
<proteinExistence type="predicted"/>
<dbReference type="Proteomes" id="UP000240957">
    <property type="component" value="Unassembled WGS sequence"/>
</dbReference>
<feature type="transmembrane region" description="Helical" evidence="5">
    <location>
        <begin position="56"/>
        <end position="76"/>
    </location>
</feature>
<keyword evidence="4 5" id="KW-0472">Membrane</keyword>
<feature type="transmembrane region" description="Helical" evidence="5">
    <location>
        <begin position="252"/>
        <end position="271"/>
    </location>
</feature>
<evidence type="ECO:0000313" key="7">
    <source>
        <dbReference type="EMBL" id="MFC2996260.1"/>
    </source>
</evidence>
<dbReference type="SUPFAM" id="SSF103473">
    <property type="entry name" value="MFS general substrate transporter"/>
    <property type="match status" value="1"/>
</dbReference>
<dbReference type="AlphaFoldDB" id="A0A371YL23"/>
<feature type="transmembrane region" description="Helical" evidence="5">
    <location>
        <begin position="176"/>
        <end position="195"/>
    </location>
</feature>
<feature type="transmembrane region" description="Helical" evidence="5">
    <location>
        <begin position="111"/>
        <end position="134"/>
    </location>
</feature>
<evidence type="ECO:0000256" key="1">
    <source>
        <dbReference type="ARBA" id="ARBA00004141"/>
    </source>
</evidence>
<evidence type="ECO:0000313" key="9">
    <source>
        <dbReference type="Proteomes" id="UP000240957"/>
    </source>
</evidence>
<name>A0A371YL23_9GAMM</name>
<feature type="transmembrane region" description="Helical" evidence="5">
    <location>
        <begin position="88"/>
        <end position="105"/>
    </location>
</feature>
<keyword evidence="2 5" id="KW-0812">Transmembrane</keyword>
<dbReference type="OrthoDB" id="7066727at2"/>
<dbReference type="PROSITE" id="PS00216">
    <property type="entry name" value="SUGAR_TRANSPORT_1"/>
    <property type="match status" value="1"/>
</dbReference>
<dbReference type="EMBL" id="JBHRSF010000062">
    <property type="protein sequence ID" value="MFC2996260.1"/>
    <property type="molecule type" value="Genomic_DNA"/>
</dbReference>
<dbReference type="Proteomes" id="UP001595455">
    <property type="component" value="Unassembled WGS sequence"/>
</dbReference>
<sequence length="452" mass="48823">MQKINATTLIDQAPLNKNHKILVFWCAVIMLFDGYDLVIYGSVLPHLMSEWQLTPQIAGLLGAASLMGMMLGAMTLGMAADKFGRKNIIIACTVLSSLAVVMNGFAHDTTTFFICRLLTGIGLGGAVPNLVTIIKEMAPSMYRNRLINFVLAFYGVGAIISGLSGLFLIPAFGWQVTFWLAGICIFLIPLMYKTFPESISYLIQKNRQIDVIKTLEILNPAHQHQPTMHYIVETTASKQKIPLVGLFTEHKAVGTFLIWSGFAMVMLMVYGLNTWLPKLMNVGGYSLGSSITFLVTLNIGAIIGTLIFGVLADKWGTKSTLIFGYLLSVASISCLGFHPPTFVLSALLVIAGGATVGSMSVIHTLAADFYPANIRSTGVSFAAAMGRFGAISGPLFGGYLLAINLPFQQNFIVFAIPGIIGALAIGLLTQKKALVTQKITKEPIHSYSNKSH</sequence>
<dbReference type="GO" id="GO:0005886">
    <property type="term" value="C:plasma membrane"/>
    <property type="evidence" value="ECO:0007669"/>
    <property type="project" value="TreeGrafter"/>
</dbReference>
<evidence type="ECO:0000256" key="2">
    <source>
        <dbReference type="ARBA" id="ARBA00022692"/>
    </source>
</evidence>
<evidence type="ECO:0000256" key="4">
    <source>
        <dbReference type="ARBA" id="ARBA00023136"/>
    </source>
</evidence>
<reference evidence="10" key="3">
    <citation type="journal article" date="2019" name="Int. J. Syst. Evol. Microbiol.">
        <title>The Global Catalogue of Microorganisms (GCM) 10K type strain sequencing project: providing services to taxonomists for standard genome sequencing and annotation.</title>
        <authorList>
            <consortium name="The Broad Institute Genomics Platform"/>
            <consortium name="The Broad Institute Genome Sequencing Center for Infectious Disease"/>
            <person name="Wu L."/>
            <person name="Ma J."/>
        </authorList>
    </citation>
    <scope>NUCLEOTIDE SEQUENCE [LARGE SCALE GENOMIC DNA]</scope>
    <source>
        <strain evidence="10">KCTC 62575</strain>
    </source>
</reference>
<feature type="transmembrane region" description="Helical" evidence="5">
    <location>
        <begin position="291"/>
        <end position="312"/>
    </location>
</feature>
<evidence type="ECO:0000259" key="6">
    <source>
        <dbReference type="PROSITE" id="PS50850"/>
    </source>
</evidence>
<comment type="caution">
    <text evidence="8">The sequence shown here is derived from an EMBL/GenBank/DDBJ whole genome shotgun (WGS) entry which is preliminary data.</text>
</comment>
<dbReference type="InterPro" id="IPR036259">
    <property type="entry name" value="MFS_trans_sf"/>
</dbReference>
<protein>
    <submittedName>
        <fullName evidence="8">MFS transporter</fullName>
    </submittedName>
</protein>
<reference evidence="7" key="1">
    <citation type="journal article" date="2014" name="Int. J. Syst. Evol. Microbiol.">
        <title>Complete genome of a new Firmicutes species belonging to the dominant human colonic microbiota ('Ruminococcus bicirculans') reveals two chromosomes and a selective capacity to utilize plant glucans.</title>
        <authorList>
            <consortium name="NISC Comparative Sequencing Program"/>
            <person name="Wegmann U."/>
            <person name="Louis P."/>
            <person name="Goesmann A."/>
            <person name="Henrissat B."/>
            <person name="Duncan S.H."/>
            <person name="Flint H.J."/>
        </authorList>
    </citation>
    <scope>NUCLEOTIDE SEQUENCE</scope>
    <source>
        <strain evidence="7">KCTC 62575</strain>
    </source>
</reference>
<evidence type="ECO:0000256" key="5">
    <source>
        <dbReference type="SAM" id="Phobius"/>
    </source>
</evidence>